<organism evidence="9 10">
    <name type="scientific">Caldicellulosiruptor changbaiensis</name>
    <dbReference type="NCBI Taxonomy" id="1222016"/>
    <lineage>
        <taxon>Bacteria</taxon>
        <taxon>Bacillati</taxon>
        <taxon>Bacillota</taxon>
        <taxon>Bacillota incertae sedis</taxon>
        <taxon>Caldicellulosiruptorales</taxon>
        <taxon>Caldicellulosiruptoraceae</taxon>
        <taxon>Caldicellulosiruptor</taxon>
    </lineage>
</organism>
<evidence type="ECO:0000259" key="8">
    <source>
        <dbReference type="PROSITE" id="PS50928"/>
    </source>
</evidence>
<dbReference type="GO" id="GO:0055085">
    <property type="term" value="P:transmembrane transport"/>
    <property type="evidence" value="ECO:0007669"/>
    <property type="project" value="InterPro"/>
</dbReference>
<reference evidence="9 10" key="1">
    <citation type="submission" date="2018-12" db="EMBL/GenBank/DDBJ databases">
        <title>Genome sequence from the cellulolytic species, Caldicellulosiruptor changbaiensis.</title>
        <authorList>
            <person name="Blumer-Schuette S.E."/>
            <person name="Mendoza C."/>
        </authorList>
    </citation>
    <scope>NUCLEOTIDE SEQUENCE [LARGE SCALE GENOMIC DNA]</scope>
    <source>
        <strain evidence="9 10">CBS-Z</strain>
    </source>
</reference>
<dbReference type="CDD" id="cd06261">
    <property type="entry name" value="TM_PBP2"/>
    <property type="match status" value="1"/>
</dbReference>
<dbReference type="InterPro" id="IPR035906">
    <property type="entry name" value="MetI-like_sf"/>
</dbReference>
<keyword evidence="2 7" id="KW-0813">Transport</keyword>
<evidence type="ECO:0000313" key="9">
    <source>
        <dbReference type="EMBL" id="AZT91213.1"/>
    </source>
</evidence>
<dbReference type="EMBL" id="CP034791">
    <property type="protein sequence ID" value="AZT91213.1"/>
    <property type="molecule type" value="Genomic_DNA"/>
</dbReference>
<evidence type="ECO:0000313" key="10">
    <source>
        <dbReference type="Proteomes" id="UP000282930"/>
    </source>
</evidence>
<evidence type="ECO:0000256" key="4">
    <source>
        <dbReference type="ARBA" id="ARBA00022692"/>
    </source>
</evidence>
<evidence type="ECO:0000256" key="7">
    <source>
        <dbReference type="RuleBase" id="RU363032"/>
    </source>
</evidence>
<keyword evidence="10" id="KW-1185">Reference proteome</keyword>
<evidence type="ECO:0000256" key="5">
    <source>
        <dbReference type="ARBA" id="ARBA00022989"/>
    </source>
</evidence>
<keyword evidence="6 7" id="KW-0472">Membrane</keyword>
<dbReference type="RefSeq" id="WP_127352549.1">
    <property type="nucleotide sequence ID" value="NZ_CP034791.1"/>
</dbReference>
<evidence type="ECO:0000256" key="2">
    <source>
        <dbReference type="ARBA" id="ARBA00022448"/>
    </source>
</evidence>
<feature type="transmembrane region" description="Helical" evidence="7">
    <location>
        <begin position="20"/>
        <end position="41"/>
    </location>
</feature>
<keyword evidence="4 7" id="KW-0812">Transmembrane</keyword>
<proteinExistence type="inferred from homology"/>
<evidence type="ECO:0000256" key="1">
    <source>
        <dbReference type="ARBA" id="ARBA00004651"/>
    </source>
</evidence>
<gene>
    <name evidence="9" type="ORF">ELD05_11550</name>
</gene>
<dbReference type="GO" id="GO:0005886">
    <property type="term" value="C:plasma membrane"/>
    <property type="evidence" value="ECO:0007669"/>
    <property type="project" value="UniProtKB-SubCell"/>
</dbReference>
<dbReference type="PANTHER" id="PTHR43744:SF9">
    <property type="entry name" value="POLYGALACTURONAN_RHAMNOGALACTURONAN TRANSPORT SYSTEM PERMEASE PROTEIN YTCP"/>
    <property type="match status" value="1"/>
</dbReference>
<keyword evidence="5 7" id="KW-1133">Transmembrane helix</keyword>
<feature type="transmembrane region" description="Helical" evidence="7">
    <location>
        <begin position="269"/>
        <end position="286"/>
    </location>
</feature>
<feature type="domain" description="ABC transmembrane type-1" evidence="8">
    <location>
        <begin position="78"/>
        <end position="286"/>
    </location>
</feature>
<comment type="similarity">
    <text evidence="7">Belongs to the binding-protein-dependent transport system permease family.</text>
</comment>
<name>A0A3T0D818_9FIRM</name>
<feature type="transmembrane region" description="Helical" evidence="7">
    <location>
        <begin position="113"/>
        <end position="133"/>
    </location>
</feature>
<keyword evidence="3" id="KW-1003">Cell membrane</keyword>
<dbReference type="AlphaFoldDB" id="A0A3T0D818"/>
<protein>
    <submittedName>
        <fullName evidence="9">Carbohydrate ABC transporter permease</fullName>
    </submittedName>
</protein>
<dbReference type="Proteomes" id="UP000282930">
    <property type="component" value="Chromosome"/>
</dbReference>
<feature type="transmembrane region" description="Helical" evidence="7">
    <location>
        <begin position="186"/>
        <end position="213"/>
    </location>
</feature>
<comment type="subcellular location">
    <subcellularLocation>
        <location evidence="1 7">Cell membrane</location>
        <topology evidence="1 7">Multi-pass membrane protein</topology>
    </subcellularLocation>
</comment>
<evidence type="ECO:0000256" key="6">
    <source>
        <dbReference type="ARBA" id="ARBA00023136"/>
    </source>
</evidence>
<dbReference type="PANTHER" id="PTHR43744">
    <property type="entry name" value="ABC TRANSPORTER PERMEASE PROTEIN MG189-RELATED-RELATED"/>
    <property type="match status" value="1"/>
</dbReference>
<dbReference type="SUPFAM" id="SSF161098">
    <property type="entry name" value="MetI-like"/>
    <property type="match status" value="1"/>
</dbReference>
<accession>A0A3T0D818</accession>
<feature type="transmembrane region" description="Helical" evidence="7">
    <location>
        <begin position="145"/>
        <end position="166"/>
    </location>
</feature>
<evidence type="ECO:0000256" key="3">
    <source>
        <dbReference type="ARBA" id="ARBA00022475"/>
    </source>
</evidence>
<dbReference type="PROSITE" id="PS50928">
    <property type="entry name" value="ABC_TM1"/>
    <property type="match status" value="1"/>
</dbReference>
<dbReference type="KEGG" id="ccha:ELD05_11550"/>
<dbReference type="InterPro" id="IPR000515">
    <property type="entry name" value="MetI-like"/>
</dbReference>
<feature type="transmembrane region" description="Helical" evidence="7">
    <location>
        <begin position="77"/>
        <end position="101"/>
    </location>
</feature>
<dbReference type="Gene3D" id="1.10.3720.10">
    <property type="entry name" value="MetI-like"/>
    <property type="match status" value="1"/>
</dbReference>
<dbReference type="Pfam" id="PF00528">
    <property type="entry name" value="BPD_transp_1"/>
    <property type="match status" value="1"/>
</dbReference>
<sequence>MHSKSKFMQISTSAEVILHIVFLFITFLCLVPLWAVVAISLSDDEAMRQVGYRLIPVKFSAKSYDFVLGQGIAIARAYGITIFVTAVGTLLCVAVVSMYAYVLFRKDFKYRKFFTFFGFFTMLINAGLVPWYIVCVNVLHLKNTIFALIFPYVMNMWYVLIFRTYLSMSLPDSIIESAKIDGAGEFTIFFKIVIPLVKPGLATIALFAAIMYWNDWWLPFMLIEKEELYNLQYLMYRVQQKIQYLAEIASKLAMNPSIPPDIPAESARMAMAVLGMGPIVLAYPFFQRYFVKGLTIGAIKG</sequence>